<evidence type="ECO:0000256" key="4">
    <source>
        <dbReference type="ARBA" id="ARBA00022723"/>
    </source>
</evidence>
<dbReference type="GO" id="GO:0043565">
    <property type="term" value="F:sequence-specific DNA binding"/>
    <property type="evidence" value="ECO:0007669"/>
    <property type="project" value="InterPro"/>
</dbReference>
<dbReference type="SMART" id="SM00979">
    <property type="entry name" value="TIFY"/>
    <property type="match status" value="1"/>
</dbReference>
<dbReference type="CDD" id="cd00202">
    <property type="entry name" value="ZnF_GATA"/>
    <property type="match status" value="1"/>
</dbReference>
<dbReference type="Pfam" id="PF00320">
    <property type="entry name" value="GATA"/>
    <property type="match status" value="1"/>
</dbReference>
<feature type="domain" description="GATA-type" evidence="15">
    <location>
        <begin position="281"/>
        <end position="329"/>
    </location>
</feature>
<evidence type="ECO:0000259" key="15">
    <source>
        <dbReference type="PROSITE" id="PS50114"/>
    </source>
</evidence>
<proteinExistence type="inferred from homology"/>
<evidence type="ECO:0000259" key="16">
    <source>
        <dbReference type="PROSITE" id="PS51017"/>
    </source>
</evidence>
<dbReference type="GO" id="GO:0008270">
    <property type="term" value="F:zinc ion binding"/>
    <property type="evidence" value="ECO:0007669"/>
    <property type="project" value="UniProtKB-KW"/>
</dbReference>
<dbReference type="AlphaFoldDB" id="A0A8J5RWM6"/>
<protein>
    <submittedName>
        <fullName evidence="18">Uncharacterized protein</fullName>
    </submittedName>
</protein>
<feature type="compositionally biased region" description="Polar residues" evidence="14">
    <location>
        <begin position="247"/>
        <end position="270"/>
    </location>
</feature>
<evidence type="ECO:0000256" key="5">
    <source>
        <dbReference type="ARBA" id="ARBA00022771"/>
    </source>
</evidence>
<evidence type="ECO:0000256" key="1">
    <source>
        <dbReference type="ARBA" id="ARBA00002206"/>
    </source>
</evidence>
<keyword evidence="5 12" id="KW-0863">Zinc-finger</keyword>
<dbReference type="PROSITE" id="PS50114">
    <property type="entry name" value="GATA_ZN_FINGER_2"/>
    <property type="match status" value="1"/>
</dbReference>
<accession>A0A8J5RWM6</accession>
<reference evidence="18" key="1">
    <citation type="journal article" date="2021" name="bioRxiv">
        <title>Whole Genome Assembly and Annotation of Northern Wild Rice, Zizania palustris L., Supports a Whole Genome Duplication in the Zizania Genus.</title>
        <authorList>
            <person name="Haas M."/>
            <person name="Kono T."/>
            <person name="Macchietto M."/>
            <person name="Millas R."/>
            <person name="McGilp L."/>
            <person name="Shao M."/>
            <person name="Duquette J."/>
            <person name="Hirsch C.N."/>
            <person name="Kimball J."/>
        </authorList>
    </citation>
    <scope>NUCLEOTIDE SEQUENCE</scope>
    <source>
        <tissue evidence="18">Fresh leaf tissue</tissue>
    </source>
</reference>
<evidence type="ECO:0000256" key="6">
    <source>
        <dbReference type="ARBA" id="ARBA00022833"/>
    </source>
</evidence>
<dbReference type="OrthoDB" id="2162994at2759"/>
<evidence type="ECO:0000259" key="17">
    <source>
        <dbReference type="PROSITE" id="PS51320"/>
    </source>
</evidence>
<dbReference type="InterPro" id="IPR010402">
    <property type="entry name" value="CCT_domain"/>
</dbReference>
<evidence type="ECO:0000256" key="3">
    <source>
        <dbReference type="ARBA" id="ARBA00007722"/>
    </source>
</evidence>
<dbReference type="InterPro" id="IPR000679">
    <property type="entry name" value="Znf_GATA"/>
</dbReference>
<keyword evidence="7" id="KW-0805">Transcription regulation</keyword>
<dbReference type="PROSITE" id="PS00344">
    <property type="entry name" value="GATA_ZN_FINGER_1"/>
    <property type="match status" value="1"/>
</dbReference>
<keyword evidence="9" id="KW-0010">Activator</keyword>
<dbReference type="SMART" id="SM00401">
    <property type="entry name" value="ZnF_GATA"/>
    <property type="match status" value="1"/>
</dbReference>
<keyword evidence="8" id="KW-0238">DNA-binding</keyword>
<feature type="domain" description="CCT" evidence="16">
    <location>
        <begin position="212"/>
        <end position="254"/>
    </location>
</feature>
<evidence type="ECO:0000256" key="8">
    <source>
        <dbReference type="ARBA" id="ARBA00023125"/>
    </source>
</evidence>
<dbReference type="Proteomes" id="UP000729402">
    <property type="component" value="Unassembled WGS sequence"/>
</dbReference>
<evidence type="ECO:0000256" key="7">
    <source>
        <dbReference type="ARBA" id="ARBA00023015"/>
    </source>
</evidence>
<comment type="similarity">
    <text evidence="3">Belongs to the type IV zinc-finger family. Class C subfamily.</text>
</comment>
<comment type="function">
    <text evidence="1">Transcriptional activator that specifically binds 5'-GATA-3' or 5'-GAT-3' motifs within gene promoters.</text>
</comment>
<comment type="subcellular location">
    <subcellularLocation>
        <location evidence="2 13">Nucleus</location>
    </subcellularLocation>
</comment>
<evidence type="ECO:0000256" key="10">
    <source>
        <dbReference type="ARBA" id="ARBA00023163"/>
    </source>
</evidence>
<dbReference type="InterPro" id="IPR010399">
    <property type="entry name" value="Tify_dom"/>
</dbReference>
<dbReference type="PANTHER" id="PTHR46125">
    <property type="entry name" value="GATA TRANSCRIPTION FACTOR 28"/>
    <property type="match status" value="1"/>
</dbReference>
<dbReference type="GO" id="GO:0005634">
    <property type="term" value="C:nucleus"/>
    <property type="evidence" value="ECO:0007669"/>
    <property type="project" value="UniProtKB-SubCell"/>
</dbReference>
<dbReference type="GO" id="GO:0006355">
    <property type="term" value="P:regulation of DNA-templated transcription"/>
    <property type="evidence" value="ECO:0007669"/>
    <property type="project" value="InterPro"/>
</dbReference>
<evidence type="ECO:0000256" key="11">
    <source>
        <dbReference type="ARBA" id="ARBA00023242"/>
    </source>
</evidence>
<keyword evidence="11 13" id="KW-0539">Nucleus</keyword>
<evidence type="ECO:0000313" key="18">
    <source>
        <dbReference type="EMBL" id="KAG8058107.1"/>
    </source>
</evidence>
<sequence>MWRRSSPSKPLAPKQPRLVWIEALGFWLASILIVRSGPIPLLLAMSGHHEAKPYQPRRGPERSPVPAEEASAAAAAADEAAAAAAEAEADARAMEQYESQQEHDEDEEGEEGEGEEEHDYEGGGAVPMDADASAAAHGEMVPMAGAEPGGFPHVASNTLTLSFQGEVYVFESVSAERVQAVLLLLGGRELAPGSGSVPSSASYSKKMNFPHRMASLMRFREKRKERNFDKKIRYTVRKEVALRMQRNRGQFTSSKSKAEEATSTVTSPDGSPNWGAVEGRPPSAAECHHCGTSATSTPMMRRGPDGPRTLCNACGLMWANKGMMRDVSKGPPAPLQIVPAATNDGNGITEATGVDQQNSAAEALEAMAAAAAAAAAAANGHDPQLGGV</sequence>
<dbReference type="EMBL" id="JAAALK010000287">
    <property type="protein sequence ID" value="KAG8058107.1"/>
    <property type="molecule type" value="Genomic_DNA"/>
</dbReference>
<dbReference type="PROSITE" id="PS51320">
    <property type="entry name" value="TIFY"/>
    <property type="match status" value="1"/>
</dbReference>
<feature type="region of interest" description="Disordered" evidence="14">
    <location>
        <begin position="246"/>
        <end position="274"/>
    </location>
</feature>
<keyword evidence="19" id="KW-1185">Reference proteome</keyword>
<evidence type="ECO:0000256" key="13">
    <source>
        <dbReference type="PROSITE-ProRule" id="PRU00357"/>
    </source>
</evidence>
<evidence type="ECO:0000313" key="19">
    <source>
        <dbReference type="Proteomes" id="UP000729402"/>
    </source>
</evidence>
<evidence type="ECO:0000256" key="12">
    <source>
        <dbReference type="PROSITE-ProRule" id="PRU00094"/>
    </source>
</evidence>
<evidence type="ECO:0000256" key="14">
    <source>
        <dbReference type="SAM" id="MobiDB-lite"/>
    </source>
</evidence>
<dbReference type="PANTHER" id="PTHR46125:SF9">
    <property type="entry name" value="GATA TRANSCRIPTION FACTOR 17"/>
    <property type="match status" value="1"/>
</dbReference>
<feature type="compositionally biased region" description="Low complexity" evidence="14">
    <location>
        <begin position="67"/>
        <end position="86"/>
    </location>
</feature>
<reference evidence="18" key="2">
    <citation type="submission" date="2021-02" db="EMBL/GenBank/DDBJ databases">
        <authorList>
            <person name="Kimball J.A."/>
            <person name="Haas M.W."/>
            <person name="Macchietto M."/>
            <person name="Kono T."/>
            <person name="Duquette J."/>
            <person name="Shao M."/>
        </authorList>
    </citation>
    <scope>NUCLEOTIDE SEQUENCE</scope>
    <source>
        <tissue evidence="18">Fresh leaf tissue</tissue>
    </source>
</reference>
<evidence type="ECO:0000256" key="2">
    <source>
        <dbReference type="ARBA" id="ARBA00004123"/>
    </source>
</evidence>
<dbReference type="Pfam" id="PF06203">
    <property type="entry name" value="CCT"/>
    <property type="match status" value="1"/>
</dbReference>
<dbReference type="Pfam" id="PF06200">
    <property type="entry name" value="tify"/>
    <property type="match status" value="1"/>
</dbReference>
<feature type="compositionally biased region" description="Acidic residues" evidence="14">
    <location>
        <begin position="103"/>
        <end position="119"/>
    </location>
</feature>
<feature type="domain" description="Tify" evidence="17">
    <location>
        <begin position="152"/>
        <end position="187"/>
    </location>
</feature>
<dbReference type="PROSITE" id="PS51017">
    <property type="entry name" value="CCT"/>
    <property type="match status" value="1"/>
</dbReference>
<feature type="region of interest" description="Disordered" evidence="14">
    <location>
        <begin position="51"/>
        <end position="129"/>
    </location>
</feature>
<dbReference type="InterPro" id="IPR045280">
    <property type="entry name" value="TIFY-like"/>
</dbReference>
<name>A0A8J5RWM6_ZIZPA</name>
<keyword evidence="10" id="KW-0804">Transcription</keyword>
<comment type="caution">
    <text evidence="18">The sequence shown here is derived from an EMBL/GenBank/DDBJ whole genome shotgun (WGS) entry which is preliminary data.</text>
</comment>
<evidence type="ECO:0000256" key="9">
    <source>
        <dbReference type="ARBA" id="ARBA00023159"/>
    </source>
</evidence>
<keyword evidence="6" id="KW-0862">Zinc</keyword>
<organism evidence="18 19">
    <name type="scientific">Zizania palustris</name>
    <name type="common">Northern wild rice</name>
    <dbReference type="NCBI Taxonomy" id="103762"/>
    <lineage>
        <taxon>Eukaryota</taxon>
        <taxon>Viridiplantae</taxon>
        <taxon>Streptophyta</taxon>
        <taxon>Embryophyta</taxon>
        <taxon>Tracheophyta</taxon>
        <taxon>Spermatophyta</taxon>
        <taxon>Magnoliopsida</taxon>
        <taxon>Liliopsida</taxon>
        <taxon>Poales</taxon>
        <taxon>Poaceae</taxon>
        <taxon>BOP clade</taxon>
        <taxon>Oryzoideae</taxon>
        <taxon>Oryzeae</taxon>
        <taxon>Zizaniinae</taxon>
        <taxon>Zizania</taxon>
    </lineage>
</organism>
<keyword evidence="4" id="KW-0479">Metal-binding</keyword>
<gene>
    <name evidence="18" type="ORF">GUJ93_ZPchr0002g23477</name>
</gene>